<evidence type="ECO:0000313" key="2">
    <source>
        <dbReference type="EMBL" id="GFS00693.1"/>
    </source>
</evidence>
<feature type="compositionally biased region" description="Basic and acidic residues" evidence="1">
    <location>
        <begin position="501"/>
        <end position="512"/>
    </location>
</feature>
<name>A0AAV4HR93_9GAST</name>
<proteinExistence type="predicted"/>
<gene>
    <name evidence="2" type="ORF">ElyMa_004562000</name>
</gene>
<sequence length="720" mass="80206">MRADSKKEDTMDEPVNQLQALQVLKNFSRQPHYASFQTTFSSLIYHLENWTGPQTSENLQLLDMLQSLGKAAEKDLRRFKIRRDGPDEFGISGAMLRPPSSITVFCILESSVISSSRFKRTFKLAGEIDDPSERESLLRKINFAWVWENGPQPSVLVSTSSPVEDLSIRIYGVESVDYRAAKVVICQDDCGIADKNQKIQLQEASNPSGAGVLLQLSKIYVNNLQGARKSQKNVKMYRVVCDIPVTLSPNFQHQIECMSIPFTVRSGSTQLWPHISSVVWFIWAQQDVRQPDSNCPKELELNSILSLIQARIIGADLRLSSQALWDKMSDVERDKYSTPSRLPHRFTDGERKGWIDTIRENCGISPGDLVSRCNFIKHKPEKLYIWLVVCAAVNTALRLKENDLDRFFHIGISNDMCRSFPSINIGDFILRSSLNRLDSSAGKEPHAKVVVQVCTGNEVDPVVKNVDDFDRWTLQENLSSISIENEGNCVCRILPSMEDVRTTEEQKRDNKGDSSSANNQALSKNRTHSLVCSPAVPNIGKENPACSLPPLNSGEPELKKRILPDAKQPGPSSLQFQPATDAIERPGAASAFQGMSTLTESPLHPDLVETEKLGLDSLNNSPLSSHCGHAGEAPFNELLDYERILSQEDEKYLMNNIPQVWKDVFLSDSSEPDTQYVKICGTLGMSPVSMDSESVCSPSSDNAMVGTEVGFSETGFLLEL</sequence>
<organism evidence="2 3">
    <name type="scientific">Elysia marginata</name>
    <dbReference type="NCBI Taxonomy" id="1093978"/>
    <lineage>
        <taxon>Eukaryota</taxon>
        <taxon>Metazoa</taxon>
        <taxon>Spiralia</taxon>
        <taxon>Lophotrochozoa</taxon>
        <taxon>Mollusca</taxon>
        <taxon>Gastropoda</taxon>
        <taxon>Heterobranchia</taxon>
        <taxon>Euthyneura</taxon>
        <taxon>Panpulmonata</taxon>
        <taxon>Sacoglossa</taxon>
        <taxon>Placobranchoidea</taxon>
        <taxon>Plakobranchidae</taxon>
        <taxon>Elysia</taxon>
    </lineage>
</organism>
<reference evidence="2 3" key="1">
    <citation type="journal article" date="2021" name="Elife">
        <title>Chloroplast acquisition without the gene transfer in kleptoplastic sea slugs, Plakobranchus ocellatus.</title>
        <authorList>
            <person name="Maeda T."/>
            <person name="Takahashi S."/>
            <person name="Yoshida T."/>
            <person name="Shimamura S."/>
            <person name="Takaki Y."/>
            <person name="Nagai Y."/>
            <person name="Toyoda A."/>
            <person name="Suzuki Y."/>
            <person name="Arimoto A."/>
            <person name="Ishii H."/>
            <person name="Satoh N."/>
            <person name="Nishiyama T."/>
            <person name="Hasebe M."/>
            <person name="Maruyama T."/>
            <person name="Minagawa J."/>
            <person name="Obokata J."/>
            <person name="Shigenobu S."/>
        </authorList>
    </citation>
    <scope>NUCLEOTIDE SEQUENCE [LARGE SCALE GENOMIC DNA]</scope>
</reference>
<evidence type="ECO:0000313" key="3">
    <source>
        <dbReference type="Proteomes" id="UP000762676"/>
    </source>
</evidence>
<evidence type="ECO:0000256" key="1">
    <source>
        <dbReference type="SAM" id="MobiDB-lite"/>
    </source>
</evidence>
<dbReference type="EMBL" id="BMAT01009184">
    <property type="protein sequence ID" value="GFS00693.1"/>
    <property type="molecule type" value="Genomic_DNA"/>
</dbReference>
<protein>
    <submittedName>
        <fullName evidence="2">Uncharacterized protein</fullName>
    </submittedName>
</protein>
<feature type="region of interest" description="Disordered" evidence="1">
    <location>
        <begin position="501"/>
        <end position="528"/>
    </location>
</feature>
<comment type="caution">
    <text evidence="2">The sequence shown here is derived from an EMBL/GenBank/DDBJ whole genome shotgun (WGS) entry which is preliminary data.</text>
</comment>
<dbReference type="Proteomes" id="UP000762676">
    <property type="component" value="Unassembled WGS sequence"/>
</dbReference>
<feature type="compositionally biased region" description="Polar residues" evidence="1">
    <location>
        <begin position="513"/>
        <end position="528"/>
    </location>
</feature>
<dbReference type="AlphaFoldDB" id="A0AAV4HR93"/>
<keyword evidence="3" id="KW-1185">Reference proteome</keyword>
<accession>A0AAV4HR93</accession>